<feature type="compositionally biased region" description="Basic residues" evidence="1">
    <location>
        <begin position="553"/>
        <end position="565"/>
    </location>
</feature>
<proteinExistence type="predicted"/>
<name>A0AAV5SVV2_9BILA</name>
<protein>
    <submittedName>
        <fullName evidence="2">Uncharacterized protein</fullName>
    </submittedName>
</protein>
<accession>A0AAV5SVV2</accession>
<feature type="non-terminal residue" evidence="2">
    <location>
        <position position="580"/>
    </location>
</feature>
<feature type="region of interest" description="Disordered" evidence="1">
    <location>
        <begin position="469"/>
        <end position="580"/>
    </location>
</feature>
<evidence type="ECO:0000256" key="1">
    <source>
        <dbReference type="SAM" id="MobiDB-lite"/>
    </source>
</evidence>
<organism evidence="2 3">
    <name type="scientific">Pristionchus entomophagus</name>
    <dbReference type="NCBI Taxonomy" id="358040"/>
    <lineage>
        <taxon>Eukaryota</taxon>
        <taxon>Metazoa</taxon>
        <taxon>Ecdysozoa</taxon>
        <taxon>Nematoda</taxon>
        <taxon>Chromadorea</taxon>
        <taxon>Rhabditida</taxon>
        <taxon>Rhabditina</taxon>
        <taxon>Diplogasteromorpha</taxon>
        <taxon>Diplogasteroidea</taxon>
        <taxon>Neodiplogasteridae</taxon>
        <taxon>Pristionchus</taxon>
    </lineage>
</organism>
<feature type="compositionally biased region" description="Basic and acidic residues" evidence="1">
    <location>
        <begin position="566"/>
        <end position="580"/>
    </location>
</feature>
<sequence length="580" mass="65739">FSEARAQSRTLQNVSYWLKPQSRSIDPFNPTEITFDQLEKACDGPIRGTQFAATTYHISILSSVLDLAEGLLVEYAGTAGYKLTEFHLPSGYSLVSTLQNCDPGKELDLTLAVLQSIVNGNEAFWDHAEITERLKKLSETKDKLEKDGSEFPKIFPSLVDRITNYDEVSEQEIQEFIDEIEKDKSYQSHIVSFANHPYLLKGLKHVQFLQRAYAAMTTINSHFYAGCLSIMASIVGNLSGDELENALAASEDHFKTVAHKTCQYVSELKSAGGKSGVVFAARLLLLGQTAACNQLATLLNDKDEKMAKSCEEILSQMPSPLHKMLLESDNPLMLRTLFGEKGLFFNSNFGRPMKHLVLPGIFPLHKLLNVMLKNSQAFRNHLSKVLNCEHLRSCILKADAHREETAQALISAFSIVAYPESRVNSKLIRNLLCGMKCKCEDESDELTWMSKYDNYERVAMFIDLFKKPDDSAEKPTREENGLATGNEEVKDEAEKEKNDDGEKKKDDEKGEDGEKKEDEEGKKNVKDEKENKKLEEKTKPMSKTQREKEKKREKERKKKEGKNKRIREEKEQRDKKGGVK</sequence>
<reference evidence="2" key="1">
    <citation type="submission" date="2023-10" db="EMBL/GenBank/DDBJ databases">
        <title>Genome assembly of Pristionchus species.</title>
        <authorList>
            <person name="Yoshida K."/>
            <person name="Sommer R.J."/>
        </authorList>
    </citation>
    <scope>NUCLEOTIDE SEQUENCE</scope>
    <source>
        <strain evidence="2">RS0144</strain>
    </source>
</reference>
<feature type="compositionally biased region" description="Basic and acidic residues" evidence="1">
    <location>
        <begin position="469"/>
        <end position="480"/>
    </location>
</feature>
<dbReference type="Proteomes" id="UP001432027">
    <property type="component" value="Unassembled WGS sequence"/>
</dbReference>
<feature type="non-terminal residue" evidence="2">
    <location>
        <position position="1"/>
    </location>
</feature>
<keyword evidence="3" id="KW-1185">Reference proteome</keyword>
<comment type="caution">
    <text evidence="2">The sequence shown here is derived from an EMBL/GenBank/DDBJ whole genome shotgun (WGS) entry which is preliminary data.</text>
</comment>
<evidence type="ECO:0000313" key="3">
    <source>
        <dbReference type="Proteomes" id="UP001432027"/>
    </source>
</evidence>
<dbReference type="AlphaFoldDB" id="A0AAV5SVV2"/>
<feature type="compositionally biased region" description="Basic and acidic residues" evidence="1">
    <location>
        <begin position="492"/>
        <end position="552"/>
    </location>
</feature>
<evidence type="ECO:0000313" key="2">
    <source>
        <dbReference type="EMBL" id="GMS83616.1"/>
    </source>
</evidence>
<dbReference type="EMBL" id="BTSX01000002">
    <property type="protein sequence ID" value="GMS83616.1"/>
    <property type="molecule type" value="Genomic_DNA"/>
</dbReference>
<gene>
    <name evidence="2" type="ORF">PENTCL1PPCAC_5791</name>
</gene>